<feature type="chain" id="PRO_5020220104" evidence="1">
    <location>
        <begin position="21"/>
        <end position="236"/>
    </location>
</feature>
<protein>
    <submittedName>
        <fullName evidence="2">Uncharacterized protein</fullName>
    </submittedName>
</protein>
<keyword evidence="3" id="KW-1185">Reference proteome</keyword>
<evidence type="ECO:0000313" key="3">
    <source>
        <dbReference type="Proteomes" id="UP000293874"/>
    </source>
</evidence>
<dbReference type="AlphaFoldDB" id="A0A4Q7MFG7"/>
<name>A0A4Q7MFG7_9BACT</name>
<dbReference type="RefSeq" id="WP_130544374.1">
    <property type="nucleotide sequence ID" value="NZ_CP042431.1"/>
</dbReference>
<keyword evidence="1" id="KW-0732">Signal</keyword>
<evidence type="ECO:0000256" key="1">
    <source>
        <dbReference type="SAM" id="SignalP"/>
    </source>
</evidence>
<proteinExistence type="predicted"/>
<reference evidence="2 3" key="1">
    <citation type="submission" date="2019-02" db="EMBL/GenBank/DDBJ databases">
        <title>Genomic Encyclopedia of Type Strains, Phase IV (KMG-IV): sequencing the most valuable type-strain genomes for metagenomic binning, comparative biology and taxonomic classification.</title>
        <authorList>
            <person name="Goeker M."/>
        </authorList>
    </citation>
    <scope>NUCLEOTIDE SEQUENCE [LARGE SCALE GENOMIC DNA]</scope>
    <source>
        <strain evidence="2 3">DSM 18116</strain>
    </source>
</reference>
<dbReference type="Proteomes" id="UP000293874">
    <property type="component" value="Unassembled WGS sequence"/>
</dbReference>
<sequence>MKQKILFLLVFCGFVQTASAQIIKQSTIYLPATVFLTDIQGQRPSEEWNRVEVKGSPFLPGEWAKAVVTLKDNRTFSGISMRLNCVNNSIHYLTSQKNELVAPDGMIKEILMIDSTGASPTEYRLASGFPETGKNTAATFYERLVNGKAQLLKYTKRKLKEYKAYAGATEKEYVSNEDYYLFNNGTIKEWGKGKEFLLEILADKKEKVQEYIDKQKLKCKSIDDVKLVLNYYNGLP</sequence>
<comment type="caution">
    <text evidence="2">The sequence shown here is derived from an EMBL/GenBank/DDBJ whole genome shotgun (WGS) entry which is preliminary data.</text>
</comment>
<dbReference type="OrthoDB" id="680837at2"/>
<organism evidence="2 3">
    <name type="scientific">Pseudobacter ginsenosidimutans</name>
    <dbReference type="NCBI Taxonomy" id="661488"/>
    <lineage>
        <taxon>Bacteria</taxon>
        <taxon>Pseudomonadati</taxon>
        <taxon>Bacteroidota</taxon>
        <taxon>Chitinophagia</taxon>
        <taxon>Chitinophagales</taxon>
        <taxon>Chitinophagaceae</taxon>
        <taxon>Pseudobacter</taxon>
    </lineage>
</organism>
<gene>
    <name evidence="2" type="ORF">EV199_5895</name>
</gene>
<feature type="signal peptide" evidence="1">
    <location>
        <begin position="1"/>
        <end position="20"/>
    </location>
</feature>
<dbReference type="EMBL" id="SGXA01000006">
    <property type="protein sequence ID" value="RZS65139.1"/>
    <property type="molecule type" value="Genomic_DNA"/>
</dbReference>
<evidence type="ECO:0000313" key="2">
    <source>
        <dbReference type="EMBL" id="RZS65139.1"/>
    </source>
</evidence>
<accession>A0A4Q7MFG7</accession>